<dbReference type="PANTHER" id="PTHR13847">
    <property type="entry name" value="SARCOSINE DEHYDROGENASE-RELATED"/>
    <property type="match status" value="1"/>
</dbReference>
<evidence type="ECO:0000256" key="1">
    <source>
        <dbReference type="ARBA" id="ARBA00023002"/>
    </source>
</evidence>
<dbReference type="Gene3D" id="3.50.50.60">
    <property type="entry name" value="FAD/NAD(P)-binding domain"/>
    <property type="match status" value="1"/>
</dbReference>
<evidence type="ECO:0000313" key="3">
    <source>
        <dbReference type="EMBL" id="TKZ21307.1"/>
    </source>
</evidence>
<gene>
    <name evidence="3" type="ORF">FAP39_06075</name>
</gene>
<dbReference type="PANTHER" id="PTHR13847:SF281">
    <property type="entry name" value="FAD DEPENDENT OXIDOREDUCTASE DOMAIN-CONTAINING PROTEIN"/>
    <property type="match status" value="1"/>
</dbReference>
<protein>
    <submittedName>
        <fullName evidence="3">FAD-binding oxidoreductase</fullName>
    </submittedName>
</protein>
<keyword evidence="4" id="KW-1185">Reference proteome</keyword>
<dbReference type="Pfam" id="PF01266">
    <property type="entry name" value="DAO"/>
    <property type="match status" value="1"/>
</dbReference>
<comment type="caution">
    <text evidence="3">The sequence shown here is derived from an EMBL/GenBank/DDBJ whole genome shotgun (WGS) entry which is preliminary data.</text>
</comment>
<keyword evidence="1" id="KW-0560">Oxidoreductase</keyword>
<dbReference type="Proteomes" id="UP000306575">
    <property type="component" value="Unassembled WGS sequence"/>
</dbReference>
<reference evidence="3 4" key="1">
    <citation type="submission" date="2019-04" db="EMBL/GenBank/DDBJ databases">
        <title>Genome sequence of Pelagicola litoralis CL-ES2.</title>
        <authorList>
            <person name="Cao J."/>
        </authorList>
    </citation>
    <scope>NUCLEOTIDE SEQUENCE [LARGE SCALE GENOMIC DNA]</scope>
    <source>
        <strain evidence="3 4">CL-ES2</strain>
    </source>
</reference>
<feature type="domain" description="FAD dependent oxidoreductase" evidence="2">
    <location>
        <begin position="38"/>
        <end position="388"/>
    </location>
</feature>
<dbReference type="OrthoDB" id="9806601at2"/>
<name>A0A4U7N6P8_9RHOB</name>
<dbReference type="AlphaFoldDB" id="A0A4U7N6P8"/>
<evidence type="ECO:0000313" key="4">
    <source>
        <dbReference type="Proteomes" id="UP000306575"/>
    </source>
</evidence>
<dbReference type="InterPro" id="IPR036188">
    <property type="entry name" value="FAD/NAD-bd_sf"/>
</dbReference>
<dbReference type="GO" id="GO:0016491">
    <property type="term" value="F:oxidoreductase activity"/>
    <property type="evidence" value="ECO:0007669"/>
    <property type="project" value="UniProtKB-KW"/>
</dbReference>
<accession>A0A4U7N6P8</accession>
<organism evidence="3 4">
    <name type="scientific">Shimia litoralis</name>
    <dbReference type="NCBI Taxonomy" id="420403"/>
    <lineage>
        <taxon>Bacteria</taxon>
        <taxon>Pseudomonadati</taxon>
        <taxon>Pseudomonadota</taxon>
        <taxon>Alphaproteobacteria</taxon>
        <taxon>Rhodobacterales</taxon>
        <taxon>Roseobacteraceae</taxon>
    </lineage>
</organism>
<evidence type="ECO:0000259" key="2">
    <source>
        <dbReference type="Pfam" id="PF01266"/>
    </source>
</evidence>
<dbReference type="Gene3D" id="3.30.9.10">
    <property type="entry name" value="D-Amino Acid Oxidase, subunit A, domain 2"/>
    <property type="match status" value="1"/>
</dbReference>
<dbReference type="EMBL" id="SULI01000005">
    <property type="protein sequence ID" value="TKZ21307.1"/>
    <property type="molecule type" value="Genomic_DNA"/>
</dbReference>
<dbReference type="SUPFAM" id="SSF51905">
    <property type="entry name" value="FAD/NAD(P)-binding domain"/>
    <property type="match status" value="1"/>
</dbReference>
<dbReference type="RefSeq" id="WP_138015510.1">
    <property type="nucleotide sequence ID" value="NZ_SULI01000005.1"/>
</dbReference>
<sequence>MNLLYSNDTQGQYPQSWYAASTELLSQFPSLKGETRADVCVVGAGYTGLSTALHLAERGYDVVLLDAHRVGFGASGRNGGQLGSGQRMEQDGLEKLVGRQDAHKLWLLAEEAKQVTKGLIEKHNIECHFKPGIAHACLSASEVRHEHAYVAHLQTEYGYDQIETLDHDQLQDICPSPKYVGGSLDMSAGHLHPLAYALGLARAAQAAGVRIYENTHVHNIQHGSRPVVQTDQGRVDAEHVVLACNGYLGSLEKKIAARVMPINNFIAATRPLTESELDTVLRRDVAIADSKFVINYFRLSHDKRLLFGGGENYGYKFPTDIAATVRKPMTEIYPHLRDVEIDYAWGGTLGITMKRMPYLTRIAPNVLSASGYSGHGVGTATHAGQLMALAIAGQSEGFDTLAKVPAPAFPGGGGLRTPLLVMAMTWFGLRDRLGI</sequence>
<dbReference type="GO" id="GO:0005737">
    <property type="term" value="C:cytoplasm"/>
    <property type="evidence" value="ECO:0007669"/>
    <property type="project" value="TreeGrafter"/>
</dbReference>
<dbReference type="InterPro" id="IPR006076">
    <property type="entry name" value="FAD-dep_OxRdtase"/>
</dbReference>
<proteinExistence type="predicted"/>